<evidence type="ECO:0000259" key="1">
    <source>
        <dbReference type="Pfam" id="PF08770"/>
    </source>
</evidence>
<reference evidence="2 3" key="1">
    <citation type="journal article" date="2020" name="Microorganisms">
        <title>Osmotic Adaptation and Compatible Solute Biosynthesis of Phototrophic Bacteria as Revealed from Genome Analyses.</title>
        <authorList>
            <person name="Imhoff J.F."/>
            <person name="Rahn T."/>
            <person name="Kunzel S."/>
            <person name="Keller A."/>
            <person name="Neulinger S.C."/>
        </authorList>
    </citation>
    <scope>NUCLEOTIDE SEQUENCE [LARGE SCALE GENOMIC DNA]</scope>
    <source>
        <strain evidence="2 3">DSM 6210</strain>
    </source>
</reference>
<feature type="domain" description="Sulphur oxidation protein SoxZ" evidence="1">
    <location>
        <begin position="8"/>
        <end position="100"/>
    </location>
</feature>
<dbReference type="EMBL" id="NRRV01000029">
    <property type="protein sequence ID" value="MBK1631621.1"/>
    <property type="molecule type" value="Genomic_DNA"/>
</dbReference>
<dbReference type="InterPro" id="IPR013783">
    <property type="entry name" value="Ig-like_fold"/>
</dbReference>
<comment type="caution">
    <text evidence="2">The sequence shown here is derived from an EMBL/GenBank/DDBJ whole genome shotgun (WGS) entry which is preliminary data.</text>
</comment>
<proteinExistence type="predicted"/>
<sequence>MSDEIRIRSRRRDGGVDVMVLMLHPMESGLRKDAQGRPVGAHYITAATVLVDDRMVLEAELGITVARDPLLQFRLEALPTGARLRVQWRDNRGEQQVAEADLA</sequence>
<accession>A0ABS1CI81</accession>
<name>A0ABS1CI81_9GAMM</name>
<dbReference type="RefSeq" id="WP_200238135.1">
    <property type="nucleotide sequence ID" value="NZ_NRRV01000029.1"/>
</dbReference>
<evidence type="ECO:0000313" key="2">
    <source>
        <dbReference type="EMBL" id="MBK1631621.1"/>
    </source>
</evidence>
<dbReference type="InterPro" id="IPR030995">
    <property type="entry name" value="SoxZ"/>
</dbReference>
<dbReference type="InterPro" id="IPR014756">
    <property type="entry name" value="Ig_E-set"/>
</dbReference>
<dbReference type="SUPFAM" id="SSF81296">
    <property type="entry name" value="E set domains"/>
    <property type="match status" value="1"/>
</dbReference>
<dbReference type="NCBIfam" id="TIGR04490">
    <property type="entry name" value="SoxZ_true"/>
    <property type="match status" value="1"/>
</dbReference>
<gene>
    <name evidence="2" type="primary">soxZ</name>
    <name evidence="2" type="ORF">CKO31_12875</name>
</gene>
<evidence type="ECO:0000313" key="3">
    <source>
        <dbReference type="Proteomes" id="UP000748752"/>
    </source>
</evidence>
<dbReference type="Proteomes" id="UP000748752">
    <property type="component" value="Unassembled WGS sequence"/>
</dbReference>
<keyword evidence="3" id="KW-1185">Reference proteome</keyword>
<dbReference type="Pfam" id="PF08770">
    <property type="entry name" value="SoxZ"/>
    <property type="match status" value="1"/>
</dbReference>
<dbReference type="Gene3D" id="2.60.40.10">
    <property type="entry name" value="Immunoglobulins"/>
    <property type="match status" value="1"/>
</dbReference>
<organism evidence="2 3">
    <name type="scientific">Thiohalocapsa halophila</name>
    <dbReference type="NCBI Taxonomy" id="69359"/>
    <lineage>
        <taxon>Bacteria</taxon>
        <taxon>Pseudomonadati</taxon>
        <taxon>Pseudomonadota</taxon>
        <taxon>Gammaproteobacteria</taxon>
        <taxon>Chromatiales</taxon>
        <taxon>Chromatiaceae</taxon>
        <taxon>Thiohalocapsa</taxon>
    </lineage>
</organism>
<protein>
    <submittedName>
        <fullName evidence="2">Thiosulfate oxidation carrier complex protein SoxZ</fullName>
    </submittedName>
</protein>
<dbReference type="InterPro" id="IPR014880">
    <property type="entry name" value="SoxZ_dom"/>
</dbReference>